<proteinExistence type="predicted"/>
<protein>
    <submittedName>
        <fullName evidence="2">Uncharacterized protein</fullName>
    </submittedName>
</protein>
<feature type="transmembrane region" description="Helical" evidence="1">
    <location>
        <begin position="151"/>
        <end position="173"/>
    </location>
</feature>
<keyword evidence="3" id="KW-1185">Reference proteome</keyword>
<keyword evidence="1" id="KW-0472">Membrane</keyword>
<feature type="transmembrane region" description="Helical" evidence="1">
    <location>
        <begin position="20"/>
        <end position="41"/>
    </location>
</feature>
<dbReference type="EMBL" id="BAABHY010000005">
    <property type="protein sequence ID" value="GAA5112366.1"/>
    <property type="molecule type" value="Genomic_DNA"/>
</dbReference>
<feature type="transmembrane region" description="Helical" evidence="1">
    <location>
        <begin position="79"/>
        <end position="105"/>
    </location>
</feature>
<name>A0ABP9NBD1_9GAMM</name>
<feature type="transmembrane region" description="Helical" evidence="1">
    <location>
        <begin position="111"/>
        <end position="130"/>
    </location>
</feature>
<evidence type="ECO:0000256" key="1">
    <source>
        <dbReference type="SAM" id="Phobius"/>
    </source>
</evidence>
<keyword evidence="1" id="KW-1133">Transmembrane helix</keyword>
<evidence type="ECO:0000313" key="3">
    <source>
        <dbReference type="Proteomes" id="UP001500171"/>
    </source>
</evidence>
<reference evidence="3" key="1">
    <citation type="journal article" date="2019" name="Int. J. Syst. Evol. Microbiol.">
        <title>The Global Catalogue of Microorganisms (GCM) 10K type strain sequencing project: providing services to taxonomists for standard genome sequencing and annotation.</title>
        <authorList>
            <consortium name="The Broad Institute Genomics Platform"/>
            <consortium name="The Broad Institute Genome Sequencing Center for Infectious Disease"/>
            <person name="Wu L."/>
            <person name="Ma J."/>
        </authorList>
    </citation>
    <scope>NUCLEOTIDE SEQUENCE [LARGE SCALE GENOMIC DNA]</scope>
    <source>
        <strain evidence="3">JCM 18050</strain>
    </source>
</reference>
<feature type="transmembrane region" description="Helical" evidence="1">
    <location>
        <begin position="47"/>
        <end position="67"/>
    </location>
</feature>
<organism evidence="2 3">
    <name type="scientific">Orbus sasakiae</name>
    <dbReference type="NCBI Taxonomy" id="1078475"/>
    <lineage>
        <taxon>Bacteria</taxon>
        <taxon>Pseudomonadati</taxon>
        <taxon>Pseudomonadota</taxon>
        <taxon>Gammaproteobacteria</taxon>
        <taxon>Orbales</taxon>
        <taxon>Orbaceae</taxon>
        <taxon>Orbus</taxon>
    </lineage>
</organism>
<evidence type="ECO:0000313" key="2">
    <source>
        <dbReference type="EMBL" id="GAA5112366.1"/>
    </source>
</evidence>
<comment type="caution">
    <text evidence="2">The sequence shown here is derived from an EMBL/GenBank/DDBJ whole genome shotgun (WGS) entry which is preliminary data.</text>
</comment>
<dbReference type="RefSeq" id="WP_345491541.1">
    <property type="nucleotide sequence ID" value="NZ_BAABHY010000005.1"/>
</dbReference>
<gene>
    <name evidence="2" type="ORF">GCM10023211_18900</name>
</gene>
<accession>A0ABP9NBD1</accession>
<sequence length="309" mass="35344">MDILKNTHYVPSHQYQLSSAILFTLFGVILAIPVGAIYAVISNYSPIIILDLVLIVGLVFVLGYIIRQLIERAKSRNRIVNMVMAILVGLSAYYANLVMFITLQFEPGSDFIFYWLELYIDPMAIYHIMLEDIIPYREITITSSSSGRRSSGLVISEGLLALVYFVELIGFLAPTVLATKVNYFCESCQQWYKTFSFITRDDEALTQQLSNRQVGHYADALQDVQFYKNHKVLAATLDADTKSVNVLTYEYNLCPDCLQQSILNIKPALLKKEKKNFVLKPLRSKPLAQDVYIDRPTDEFFNRLKNNLY</sequence>
<dbReference type="Proteomes" id="UP001500171">
    <property type="component" value="Unassembled WGS sequence"/>
</dbReference>
<keyword evidence="1" id="KW-0812">Transmembrane</keyword>